<sequence>MSNQNATGDLPYQENETEYDEFDEHDEVVKPRAAPFYKRRRFWIFCVIITVILVAILVPIILLVILPKVAQSIVNKSTLQFTEIAITEPTNTTMVMSMQGTLGDAGPFHATVSYPEPIKVFYDGTLLGAMDPLPDTKASGGSGTITGTSKFTITDEAAFATFSKKMLGEESFTWTLQSTVEIRAMGRTIKDLTLNKEIKLLGMNGFPQVEILKFDLPSDAANGQGINLSIDTAMHNPSPIGVELGTVVLDISYQDVRLGQVRAAGASLKGMSLSVLNLTGIMEPQSTPEGLAKVSELFSAYIAGQASQTTAKGVAVLPDGNNRVNWLSAGLEAMVLNVKLQSPVPLNIIKSIALGPMGMNFTGTDDYAPIATSPQVVAGFQMPFGFTLNVTSVQNNMTVVYNEKPMAQVNALAWGAATTVKENGNSSILFALPPTPFAINDDSHADFDSFVKDLTVNPSQSFVIQGTAGTVAQTPIGQVTITGIPFKSEVSLEGLQGLATQPTVIHNLTVIGGIPAGIQIALDLSMVNPSQLTLSTGPDDRGIVSFEMQYQGDNAGTVIMTDLTLVPGINRRTAGALFTPTGTAGGQALLQKYMTNQVATVDIFGSSSSSAIVPLANGLKEIHIQSDMPGNPAQLVLGASLSILNNTAQTGIALTSVTVNNPFIPQLTIKAIKSSVKYHDAVLGSIDIPDMTFVVPGNSAAASTPLPLTMNLSIDSLLGLITTQAQTNGMNPAPIMALGQMAKDPSFKPDPALFVGFNLPAFVKAAMVGLKVDIEMSVNVLVGEYATSMAMTQLAVPTATDDSILLLLPIVGTPLAQSIVDQAVLSFDSLMINSPTETSFTTAINGMIANTGPFDAQIMFPMGSTVSWVNGETVLPIGQIAMPTVPAKANVGAPLVLSNVSFTVANAEAMGQFVGYSLKAETFEWEITASEMVIFAMGAPIPHVNMKKRVTLKGFNGLSGLKINAFNLPSNDPDGIHLVLAATLPNPSSVGIELGTVAFTNVYNGQEIGYVSTVGMSLLPNSVSPVNMAGTLTRQTSEEGLAALGDLFRVTLAGGSPSLIVKGRSVTPPMGPVSWLTAAFGSLNMNVSLPSIGKQNIITGVALKTMTLDFTVENPFSPMTSSDNIEASYHMPFTFPLNVTSVAQNMNLQLVPGQTIAVLNIPMSPASTIADGVLRTGYTNQPLKVTDGGHEIFMGFNKVLTTGPGVQFLLDGMIDTVAETAAGAITIPGISAQVTTAMAGMNLNASPATISNIRITGGTAEYIEVSNTVTLQNPSGLTVKAGDVTLDVFFHGAPMGKAIVSNMVLAPGVNNLPAIMRMVLPLPLRDQFLSAYLMGATFPMDIQGSDTSTSIVPLMLAMKDIKMATAITGITDKLIAEGSKAISAMSEMTQFTRPRVSRVQVAMYNPFDTELTIVHIMANNTWNSLFFGSINEDVQITIPPKSVKLSPVMSLTSPSGFSFLSSVVLKLIAAYPSLAIGTPNMVPFDISSVITAKIGGESGYMGNVQYAQTAVPISVQVISSFGDAAPAPVSQVPTPAPPTQATPSPTAAPTLTPSTPSPTPVAPSPPPEVVPPTTTAPAVETPAETPTEIPTATPAAVPIAITKRQDLVFATEEEELAYFVAEVTKIANSVGAAPVF</sequence>
<dbReference type="GO" id="GO:0000329">
    <property type="term" value="C:fungal-type vacuole membrane"/>
    <property type="evidence" value="ECO:0007669"/>
    <property type="project" value="InterPro"/>
</dbReference>
<dbReference type="PANTHER" id="PTHR35895:SF1">
    <property type="entry name" value="LIPID-BINDING SERUM GLYCOPROTEIN C-TERMINAL DOMAIN-CONTAINING PROTEIN"/>
    <property type="match status" value="1"/>
</dbReference>
<keyword evidence="2" id="KW-0472">Membrane</keyword>
<evidence type="ECO:0000313" key="4">
    <source>
        <dbReference type="Proteomes" id="UP000243308"/>
    </source>
</evidence>
<feature type="region of interest" description="Disordered" evidence="1">
    <location>
        <begin position="1527"/>
        <end position="1590"/>
    </location>
</feature>
<protein>
    <submittedName>
        <fullName evidence="3">Uncharacterized protein</fullName>
    </submittedName>
</protein>
<feature type="compositionally biased region" description="Low complexity" evidence="1">
    <location>
        <begin position="1541"/>
        <end position="1554"/>
    </location>
</feature>
<dbReference type="InterPro" id="IPR046368">
    <property type="entry name" value="Tag1"/>
</dbReference>
<evidence type="ECO:0000256" key="2">
    <source>
        <dbReference type="SAM" id="Phobius"/>
    </source>
</evidence>
<dbReference type="EMBL" id="KN042429">
    <property type="protein sequence ID" value="KFH62958.1"/>
    <property type="molecule type" value="Genomic_DNA"/>
</dbReference>
<gene>
    <name evidence="3" type="ORF">MVEG_10996</name>
</gene>
<dbReference type="Pfam" id="PF12505">
    <property type="entry name" value="DUF3712"/>
    <property type="match status" value="4"/>
</dbReference>
<evidence type="ECO:0000256" key="1">
    <source>
        <dbReference type="SAM" id="MobiDB-lite"/>
    </source>
</evidence>
<feature type="transmembrane region" description="Helical" evidence="2">
    <location>
        <begin position="42"/>
        <end position="66"/>
    </location>
</feature>
<reference evidence="3 4" key="1">
    <citation type="submission" date="2011-02" db="EMBL/GenBank/DDBJ databases">
        <title>The Genome Sequence of Mortierella verticillata NRRL 6337.</title>
        <authorList>
            <consortium name="The Broad Institute Genome Sequencing Platform"/>
            <person name="Russ C."/>
            <person name="Cuomo C."/>
            <person name="Burger G."/>
            <person name="Gray M.W."/>
            <person name="Holland P.W.H."/>
            <person name="King N."/>
            <person name="Lang F.B.F."/>
            <person name="Roger A.J."/>
            <person name="Ruiz-Trillo I."/>
            <person name="Young S.K."/>
            <person name="Zeng Q."/>
            <person name="Gargeya S."/>
            <person name="Alvarado L."/>
            <person name="Berlin A."/>
            <person name="Chapman S.B."/>
            <person name="Chen Z."/>
            <person name="Freedman E."/>
            <person name="Gellesch M."/>
            <person name="Goldberg J."/>
            <person name="Griggs A."/>
            <person name="Gujja S."/>
            <person name="Heilman E."/>
            <person name="Heiman D."/>
            <person name="Howarth C."/>
            <person name="Mehta T."/>
            <person name="Neiman D."/>
            <person name="Pearson M."/>
            <person name="Roberts A."/>
            <person name="Saif S."/>
            <person name="Shea T."/>
            <person name="Shenoy N."/>
            <person name="Sisk P."/>
            <person name="Stolte C."/>
            <person name="Sykes S."/>
            <person name="White J."/>
            <person name="Yandava C."/>
            <person name="Haas B."/>
            <person name="Nusbaum C."/>
            <person name="Birren B."/>
        </authorList>
    </citation>
    <scope>NUCLEOTIDE SEQUENCE [LARGE SCALE GENOMIC DNA]</scope>
    <source>
        <strain evidence="3 4">NRRL 6337</strain>
    </source>
</reference>
<keyword evidence="4" id="KW-1185">Reference proteome</keyword>
<feature type="compositionally biased region" description="Pro residues" evidence="1">
    <location>
        <begin position="1555"/>
        <end position="1570"/>
    </location>
</feature>
<accession>A0A086TLY1</accession>
<dbReference type="PANTHER" id="PTHR35895">
    <property type="entry name" value="CHROMOSOME 16, WHOLE GENOME SHOTGUN SEQUENCE"/>
    <property type="match status" value="1"/>
</dbReference>
<evidence type="ECO:0000313" key="3">
    <source>
        <dbReference type="EMBL" id="KFH62958.1"/>
    </source>
</evidence>
<keyword evidence="2" id="KW-1133">Transmembrane helix</keyword>
<name>A0A086TLY1_9FUNG</name>
<organism evidence="3 4">
    <name type="scientific">Podila verticillata NRRL 6337</name>
    <dbReference type="NCBI Taxonomy" id="1069443"/>
    <lineage>
        <taxon>Eukaryota</taxon>
        <taxon>Fungi</taxon>
        <taxon>Fungi incertae sedis</taxon>
        <taxon>Mucoromycota</taxon>
        <taxon>Mortierellomycotina</taxon>
        <taxon>Mortierellomycetes</taxon>
        <taxon>Mortierellales</taxon>
        <taxon>Mortierellaceae</taxon>
        <taxon>Podila</taxon>
    </lineage>
</organism>
<proteinExistence type="predicted"/>
<dbReference type="Proteomes" id="UP000243308">
    <property type="component" value="Unassembled WGS sequence"/>
</dbReference>
<keyword evidence="2" id="KW-0812">Transmembrane</keyword>
<dbReference type="OrthoDB" id="10039566at2759"/>
<dbReference type="InterPro" id="IPR022185">
    <property type="entry name" value="DUF3712"/>
</dbReference>
<feature type="compositionally biased region" description="Low complexity" evidence="1">
    <location>
        <begin position="1571"/>
        <end position="1590"/>
    </location>
</feature>